<accession>A0A1T3P1Q5</accession>
<keyword evidence="2" id="KW-1185">Reference proteome</keyword>
<name>A0A1T3P1Q5_9ACTN</name>
<evidence type="ECO:0000313" key="2">
    <source>
        <dbReference type="Proteomes" id="UP000190037"/>
    </source>
</evidence>
<dbReference type="RefSeq" id="WP_078977332.1">
    <property type="nucleotide sequence ID" value="NZ_MWQN01000001.1"/>
</dbReference>
<dbReference type="AlphaFoldDB" id="A0A1T3P1Q5"/>
<gene>
    <name evidence="1" type="ORF">B4N89_20690</name>
</gene>
<comment type="caution">
    <text evidence="1">The sequence shown here is derived from an EMBL/GenBank/DDBJ whole genome shotgun (WGS) entry which is preliminary data.</text>
</comment>
<proteinExistence type="predicted"/>
<reference evidence="1 2" key="1">
    <citation type="submission" date="2017-03" db="EMBL/GenBank/DDBJ databases">
        <title>Draft genome sequence of Streptomyces scabrisporus NF3, endophyte isolated from Amphipterygium adstringens.</title>
        <authorList>
            <person name="Vazquez M."/>
            <person name="Ceapa C.D."/>
            <person name="Rodriguez Luna D."/>
            <person name="Sanchez Esquivel S."/>
        </authorList>
    </citation>
    <scope>NUCLEOTIDE SEQUENCE [LARGE SCALE GENOMIC DNA]</scope>
    <source>
        <strain evidence="1 2">NF3</strain>
    </source>
</reference>
<evidence type="ECO:0000313" key="1">
    <source>
        <dbReference type="EMBL" id="OPC83033.1"/>
    </source>
</evidence>
<dbReference type="EMBL" id="MWQN01000001">
    <property type="protein sequence ID" value="OPC83033.1"/>
    <property type="molecule type" value="Genomic_DNA"/>
</dbReference>
<evidence type="ECO:0008006" key="3">
    <source>
        <dbReference type="Google" id="ProtNLM"/>
    </source>
</evidence>
<sequence>MAKLGRPATGETPIRRFRSGAIWDAAKAKADIEGRTMTDVLNDALRKYAATPPKPPTPPAN</sequence>
<protein>
    <recommendedName>
        <fullName evidence="3">Centromere-binding protein ParB C-terminal domain-containing protein</fullName>
    </recommendedName>
</protein>
<dbReference type="Proteomes" id="UP000190037">
    <property type="component" value="Unassembled WGS sequence"/>
</dbReference>
<organism evidence="1 2">
    <name type="scientific">Embleya scabrispora</name>
    <dbReference type="NCBI Taxonomy" id="159449"/>
    <lineage>
        <taxon>Bacteria</taxon>
        <taxon>Bacillati</taxon>
        <taxon>Actinomycetota</taxon>
        <taxon>Actinomycetes</taxon>
        <taxon>Kitasatosporales</taxon>
        <taxon>Streptomycetaceae</taxon>
        <taxon>Embleya</taxon>
    </lineage>
</organism>